<keyword evidence="2" id="KW-0812">Transmembrane</keyword>
<accession>A0A6N1NWU7</accession>
<dbReference type="GeneID" id="80519232"/>
<dbReference type="GO" id="GO:0000030">
    <property type="term" value="F:mannosyltransferase activity"/>
    <property type="evidence" value="ECO:0007669"/>
    <property type="project" value="TreeGrafter"/>
</dbReference>
<organism evidence="3">
    <name type="scientific">Tupanvirus soda lake</name>
    <dbReference type="NCBI Taxonomy" id="2126985"/>
    <lineage>
        <taxon>Viruses</taxon>
        <taxon>Varidnaviria</taxon>
        <taxon>Bamfordvirae</taxon>
        <taxon>Nucleocytoviricota</taxon>
        <taxon>Megaviricetes</taxon>
        <taxon>Imitervirales</taxon>
        <taxon>Mimiviridae</taxon>
        <taxon>Megamimivirinae</taxon>
        <taxon>Tupanvirus</taxon>
        <taxon>Tupanvirus salinum</taxon>
    </lineage>
</organism>
<protein>
    <submittedName>
        <fullName evidence="3">Glycosyltransferase</fullName>
    </submittedName>
</protein>
<dbReference type="GO" id="GO:0016020">
    <property type="term" value="C:membrane"/>
    <property type="evidence" value="ECO:0007669"/>
    <property type="project" value="GOC"/>
</dbReference>
<evidence type="ECO:0000256" key="1">
    <source>
        <dbReference type="ARBA" id="ARBA00022679"/>
    </source>
</evidence>
<dbReference type="InterPro" id="IPR029044">
    <property type="entry name" value="Nucleotide-diphossugar_trans"/>
</dbReference>
<dbReference type="Gene3D" id="3.90.550.20">
    <property type="match status" value="1"/>
</dbReference>
<reference evidence="3" key="2">
    <citation type="journal article" date="2018" name="Nat. Commun.">
        <title>Tailed giant Tupanvirus possesses the most complete translational apparatus of the known virosphere.</title>
        <authorList>
            <person name="Abrahao J."/>
            <person name="Silva L."/>
            <person name="Silva L.S."/>
            <person name="Khalil J.Y.B."/>
            <person name="Rodrigues R."/>
            <person name="Arantes T."/>
            <person name="Assis F."/>
            <person name="Boratto P."/>
            <person name="Andrade M."/>
            <person name="Kroon E.G."/>
            <person name="Ribeiro B."/>
            <person name="Bergier I."/>
            <person name="Seligmann H."/>
            <person name="Ghigo E."/>
            <person name="Colson P."/>
            <person name="Levasseur A."/>
            <person name="Kroemer G."/>
            <person name="Raoult D."/>
            <person name="La Scola B."/>
        </authorList>
    </citation>
    <scope>NUCLEOTIDE SEQUENCE [LARGE SCALE GENOMIC DNA]</scope>
    <source>
        <strain evidence="3">Soda lake</strain>
    </source>
</reference>
<evidence type="ECO:0000313" key="3">
    <source>
        <dbReference type="EMBL" id="QKU35786.1"/>
    </source>
</evidence>
<dbReference type="GO" id="GO:0051999">
    <property type="term" value="P:mannosyl-inositol phosphorylceramide biosynthetic process"/>
    <property type="evidence" value="ECO:0007669"/>
    <property type="project" value="TreeGrafter"/>
</dbReference>
<reference evidence="3" key="1">
    <citation type="submission" date="2017-01" db="EMBL/GenBank/DDBJ databases">
        <authorList>
            <person name="Assis F.L."/>
            <person name="Abrahao J.S."/>
            <person name="Silva L."/>
            <person name="Khalil J.B."/>
            <person name="Rodrigues R."/>
            <person name="Silva L.S."/>
            <person name="Arantes T."/>
            <person name="Boratto P."/>
            <person name="Andrade M."/>
            <person name="Kroon E.G."/>
            <person name="Ribeiro B."/>
            <person name="Bergier I."/>
            <person name="Seligmann H."/>
            <person name="Ghigo E."/>
            <person name="Colson P."/>
            <person name="Levasseur A."/>
            <person name="Raoult D."/>
            <person name="Scola B.L."/>
        </authorList>
    </citation>
    <scope>NUCLEOTIDE SEQUENCE</scope>
    <source>
        <strain evidence="3">Soda lake</strain>
    </source>
</reference>
<keyword evidence="1 3" id="KW-0808">Transferase</keyword>
<dbReference type="PANTHER" id="PTHR32385:SF15">
    <property type="entry name" value="INOSITOL PHOSPHOCERAMIDE MANNOSYLTRANSFERASE 1"/>
    <property type="match status" value="1"/>
</dbReference>
<dbReference type="Pfam" id="PF04488">
    <property type="entry name" value="Gly_transf_sug"/>
    <property type="match status" value="1"/>
</dbReference>
<dbReference type="InterPro" id="IPR007577">
    <property type="entry name" value="GlycoTrfase_DXD_sugar-bd_CS"/>
</dbReference>
<dbReference type="RefSeq" id="YP_010782468.1">
    <property type="nucleotide sequence ID" value="NC_075039.1"/>
</dbReference>
<keyword evidence="2" id="KW-0472">Membrane</keyword>
<sequence length="284" mass="33033">MPIPKILHQIWLQGEKQIPYKFIPNINKVKQFHLTWKYILWDDLAIIQLLRKNDIWIQTYYKLTYLHQKIDYAKYIILYEYGGVYVDVDVIMVKPFDTLLDNNKSVELVVSKTNLGWFESMIYCGRELCINNGIIMAQPKSPILNSVIDYVNNHTSCSGYFTKFGCINKTTGPVMFTHILLDHNTSHIITPTSFAKQPACPLWSNNAGIGITILDPEYLEPKTLGTGDITENTYCIHEHEGSWLNQSFKQIVGFYIKHRIILWLIVFVILISIYLILINQRKNI</sequence>
<dbReference type="EMBL" id="KY523104">
    <property type="protein sequence ID" value="QKU35786.1"/>
    <property type="molecule type" value="Genomic_DNA"/>
</dbReference>
<dbReference type="InterPro" id="IPR051706">
    <property type="entry name" value="Glycosyltransferase_domain"/>
</dbReference>
<dbReference type="PANTHER" id="PTHR32385">
    <property type="entry name" value="MANNOSYL PHOSPHORYLINOSITOL CERAMIDE SYNTHASE"/>
    <property type="match status" value="1"/>
</dbReference>
<dbReference type="SUPFAM" id="SSF53448">
    <property type="entry name" value="Nucleotide-diphospho-sugar transferases"/>
    <property type="match status" value="1"/>
</dbReference>
<dbReference type="KEGG" id="vg:80519232"/>
<keyword evidence="2" id="KW-1133">Transmembrane helix</keyword>
<evidence type="ECO:0000256" key="2">
    <source>
        <dbReference type="SAM" id="Phobius"/>
    </source>
</evidence>
<feature type="transmembrane region" description="Helical" evidence="2">
    <location>
        <begin position="260"/>
        <end position="278"/>
    </location>
</feature>
<proteinExistence type="predicted"/>
<name>A0A6N1NWU7_9VIRU</name>